<protein>
    <recommendedName>
        <fullName evidence="2">Protein THEM6</fullName>
    </recommendedName>
</protein>
<dbReference type="CDD" id="cd00586">
    <property type="entry name" value="4HBT"/>
    <property type="match status" value="1"/>
</dbReference>
<name>A0ABD1EZH0_HYPHA</name>
<keyword evidence="4" id="KW-1133">Transmembrane helix</keyword>
<dbReference type="PANTHER" id="PTHR12475">
    <property type="match status" value="1"/>
</dbReference>
<evidence type="ECO:0000256" key="2">
    <source>
        <dbReference type="ARBA" id="ARBA00041112"/>
    </source>
</evidence>
<dbReference type="SUPFAM" id="SSF54637">
    <property type="entry name" value="Thioesterase/thiol ester dehydrase-isomerase"/>
    <property type="match status" value="1"/>
</dbReference>
<reference evidence="5 6" key="1">
    <citation type="submission" date="2024-05" db="EMBL/GenBank/DDBJ databases">
        <title>Genetic variation in Jamaican populations of the coffee berry borer (Hypothenemus hampei).</title>
        <authorList>
            <person name="Errbii M."/>
            <person name="Myrie A."/>
        </authorList>
    </citation>
    <scope>NUCLEOTIDE SEQUENCE [LARGE SCALE GENOMIC DNA]</scope>
    <source>
        <strain evidence="5">JA-Hopewell-2020-01-JO</strain>
        <tissue evidence="5">Whole body</tissue>
    </source>
</reference>
<evidence type="ECO:0000256" key="4">
    <source>
        <dbReference type="SAM" id="Phobius"/>
    </source>
</evidence>
<gene>
    <name evidence="5" type="ORF">ABEB36_005685</name>
</gene>
<dbReference type="InterPro" id="IPR051490">
    <property type="entry name" value="THEM6_lcsJ_thioesterase"/>
</dbReference>
<evidence type="ECO:0000256" key="3">
    <source>
        <dbReference type="SAM" id="MobiDB-lite"/>
    </source>
</evidence>
<feature type="region of interest" description="Disordered" evidence="3">
    <location>
        <begin position="205"/>
        <end position="225"/>
    </location>
</feature>
<dbReference type="EMBL" id="JBDJPC010000004">
    <property type="protein sequence ID" value="KAL1506293.1"/>
    <property type="molecule type" value="Genomic_DNA"/>
</dbReference>
<dbReference type="Proteomes" id="UP001566132">
    <property type="component" value="Unassembled WGS sequence"/>
</dbReference>
<organism evidence="5 6">
    <name type="scientific">Hypothenemus hampei</name>
    <name type="common">Coffee berry borer</name>
    <dbReference type="NCBI Taxonomy" id="57062"/>
    <lineage>
        <taxon>Eukaryota</taxon>
        <taxon>Metazoa</taxon>
        <taxon>Ecdysozoa</taxon>
        <taxon>Arthropoda</taxon>
        <taxon>Hexapoda</taxon>
        <taxon>Insecta</taxon>
        <taxon>Pterygota</taxon>
        <taxon>Neoptera</taxon>
        <taxon>Endopterygota</taxon>
        <taxon>Coleoptera</taxon>
        <taxon>Polyphaga</taxon>
        <taxon>Cucujiformia</taxon>
        <taxon>Curculionidae</taxon>
        <taxon>Scolytinae</taxon>
        <taxon>Hypothenemus</taxon>
    </lineage>
</organism>
<evidence type="ECO:0000313" key="5">
    <source>
        <dbReference type="EMBL" id="KAL1506293.1"/>
    </source>
</evidence>
<evidence type="ECO:0000256" key="1">
    <source>
        <dbReference type="ARBA" id="ARBA00038228"/>
    </source>
</evidence>
<comment type="caution">
    <text evidence="5">The sequence shown here is derived from an EMBL/GenBank/DDBJ whole genome shotgun (WGS) entry which is preliminary data.</text>
</comment>
<dbReference type="PANTHER" id="PTHR12475:SF11">
    <property type="entry name" value="PROTEIN THEM6"/>
    <property type="match status" value="1"/>
</dbReference>
<dbReference type="Pfam" id="PF13279">
    <property type="entry name" value="4HBT_2"/>
    <property type="match status" value="1"/>
</dbReference>
<keyword evidence="6" id="KW-1185">Reference proteome</keyword>
<accession>A0ABD1EZH0</accession>
<dbReference type="InterPro" id="IPR029069">
    <property type="entry name" value="HotDog_dom_sf"/>
</dbReference>
<dbReference type="AlphaFoldDB" id="A0ABD1EZH0"/>
<keyword evidence="4" id="KW-0812">Transmembrane</keyword>
<dbReference type="Gene3D" id="3.10.129.10">
    <property type="entry name" value="Hotdog Thioesterase"/>
    <property type="match status" value="1"/>
</dbReference>
<evidence type="ECO:0000313" key="6">
    <source>
        <dbReference type="Proteomes" id="UP001566132"/>
    </source>
</evidence>
<feature type="transmembrane region" description="Helical" evidence="4">
    <location>
        <begin position="7"/>
        <end position="28"/>
    </location>
</feature>
<feature type="compositionally biased region" description="Basic and acidic residues" evidence="3">
    <location>
        <begin position="207"/>
        <end position="219"/>
    </location>
</feature>
<proteinExistence type="inferred from homology"/>
<keyword evidence="4" id="KW-0472">Membrane</keyword>
<sequence length="225" mass="26120">MVDIYHLLLGLAALLLVIYFIVELNYFLRSLLCLIQANFFKQKKFILDETTISGICISNDVDYLLNHMNNARYARELDFAKLDFYQRTGLYKNVASKGGALFVGATTIRYRRFIKIFTKYQIKTKIIYWDNQNIYLEHQFLTKSGFVNAIAMCRIRLVKVDAEQIMKDLIENVPKKVIDIEAGKNKQKLTLSPELEKWIESNQISSEKLREKDKSKSNEEVGGIA</sequence>
<comment type="similarity">
    <text evidence="1">Belongs to the THEM6 family.</text>
</comment>